<feature type="compositionally biased region" description="Polar residues" evidence="1">
    <location>
        <begin position="95"/>
        <end position="104"/>
    </location>
</feature>
<dbReference type="CDD" id="cd01647">
    <property type="entry name" value="RT_LTR"/>
    <property type="match status" value="1"/>
</dbReference>
<reference evidence="5" key="1">
    <citation type="journal article" date="2019" name="Sci. Rep.">
        <title>Draft genome of Tanacetum cinerariifolium, the natural source of mosquito coil.</title>
        <authorList>
            <person name="Yamashiro T."/>
            <person name="Shiraishi A."/>
            <person name="Satake H."/>
            <person name="Nakayama K."/>
        </authorList>
    </citation>
    <scope>NUCLEOTIDE SEQUENCE</scope>
</reference>
<gene>
    <name evidence="5" type="ORF">Tci_043812</name>
</gene>
<keyword evidence="5" id="KW-0808">Transferase</keyword>
<proteinExistence type="predicted"/>
<name>A0A6L2MH68_TANCI</name>
<feature type="region of interest" description="Disordered" evidence="1">
    <location>
        <begin position="784"/>
        <end position="815"/>
    </location>
</feature>
<dbReference type="Gene3D" id="3.30.420.10">
    <property type="entry name" value="Ribonuclease H-like superfamily/Ribonuclease H"/>
    <property type="match status" value="2"/>
</dbReference>
<evidence type="ECO:0000313" key="5">
    <source>
        <dbReference type="EMBL" id="GEU71834.1"/>
    </source>
</evidence>
<dbReference type="GO" id="GO:0004523">
    <property type="term" value="F:RNA-DNA hybrid ribonuclease activity"/>
    <property type="evidence" value="ECO:0007669"/>
    <property type="project" value="InterPro"/>
</dbReference>
<keyword evidence="5" id="KW-0548">Nucleotidyltransferase</keyword>
<evidence type="ECO:0000256" key="1">
    <source>
        <dbReference type="SAM" id="MobiDB-lite"/>
    </source>
</evidence>
<evidence type="ECO:0000259" key="2">
    <source>
        <dbReference type="Pfam" id="PF00078"/>
    </source>
</evidence>
<dbReference type="InterPro" id="IPR036397">
    <property type="entry name" value="RNaseH_sf"/>
</dbReference>
<feature type="compositionally biased region" description="Polar residues" evidence="1">
    <location>
        <begin position="114"/>
        <end position="123"/>
    </location>
</feature>
<dbReference type="InterPro" id="IPR000477">
    <property type="entry name" value="RT_dom"/>
</dbReference>
<dbReference type="EMBL" id="BKCJ010006378">
    <property type="protein sequence ID" value="GEU71834.1"/>
    <property type="molecule type" value="Genomic_DNA"/>
</dbReference>
<feature type="domain" description="Retrotransposon gag" evidence="3">
    <location>
        <begin position="208"/>
        <end position="294"/>
    </location>
</feature>
<feature type="domain" description="RNase H type-1" evidence="4">
    <location>
        <begin position="829"/>
        <end position="886"/>
    </location>
</feature>
<dbReference type="InterPro" id="IPR002156">
    <property type="entry name" value="RNaseH_domain"/>
</dbReference>
<sequence length="1043" mass="119358">MLHPGLTSKISVKNTMRTFCQSLWTRYHNQSERLQVRDRLRYNDRHVLDRLGHRRQSAFDRLSETYSPSTTKSRPDRTSPRDRSRNRSRPHRQDSSNGDCSQSRDCSHSIGESYDNSHSSYGTNHEYRYHDRDHSRRVKRGRDSESPLSRVSESGSSDRGHWKSKSKRHKPTDEDDLTMPWMCEEVDLFIPRIRNFKSSRGTLGNAYMFNSTLIGAARVWFDELPLERIDSYKDLKVALLAYFMQQKQYVKDPVEIHNIKQKDRETIEDFMEQFKVETERMKGSPECMRISGFMHEVNNPELTKRLNKHVQTMEEMMITTTALIRGEAAASSKKKGQPREERGSSMFTPLTRTPKEILVADTGKFQLPPPMIEELVRAAKLSHLIKEIKQGRDQSKVGKKEAPAKDKPMEIYMIQSWKRITRHKVTQSFERVREITFPSLATSSGTKGPLVIEVEIDGHMIHSCMWTEAPQRKLLVPIGDVDHSTRAWMNFMIVRSLSPYNGIIKRPGIKEIQAVPSTAYIMLKFPADEGIVTIRSTILIPAECAMVITSSKEIPKEAGVCHTSFKVALHPNFPDQEVAIRGTLSAKGRTEQCSLLKENLDIFAWQPSDMTGHDDGWKMCVDFTDLNKACPHDCYPIPEIDWKVESLCGYLFKCFLDAYKGYHQIQLAESDEEKMAFHTGQGVYCYTKMPFGLKNAGATYQRLVDKAFDSQIGWNIEVYIDKLVIKSHTEDAKRYRQESSELFPSVSCRGYYRTTHQINNVSSQRSKTITKMERHARRTQYHIPAKDVGERKDPSGFPRRNAGRKSARRISSRNSTRAVDTLHGWIFVASNNEAEYEELVAGLRIATQMEMQNVHVSVDSKLVENQVLGAYVTKEKNMIKYMDKVKGLERGKQTPDQGSTVRIIEGGSLQAVIPYAVAKWGIDIAGPFPEGTGKVKFLIVAMDYFMKWIEAKAVATITGNQNDVKMTKYYNARFRGVTFRPGDFVYRSNETSHAVDGRKLGPKWEGPYEVTEALGDGAYKLRSAEGTVLPRTWNVANLKKCYL</sequence>
<organism evidence="5">
    <name type="scientific">Tanacetum cinerariifolium</name>
    <name type="common">Dalmatian daisy</name>
    <name type="synonym">Chrysanthemum cinerariifolium</name>
    <dbReference type="NCBI Taxonomy" id="118510"/>
    <lineage>
        <taxon>Eukaryota</taxon>
        <taxon>Viridiplantae</taxon>
        <taxon>Streptophyta</taxon>
        <taxon>Embryophyta</taxon>
        <taxon>Tracheophyta</taxon>
        <taxon>Spermatophyta</taxon>
        <taxon>Magnoliopsida</taxon>
        <taxon>eudicotyledons</taxon>
        <taxon>Gunneridae</taxon>
        <taxon>Pentapetalae</taxon>
        <taxon>asterids</taxon>
        <taxon>campanulids</taxon>
        <taxon>Asterales</taxon>
        <taxon>Asteraceae</taxon>
        <taxon>Asteroideae</taxon>
        <taxon>Anthemideae</taxon>
        <taxon>Anthemidinae</taxon>
        <taxon>Tanacetum</taxon>
    </lineage>
</organism>
<evidence type="ECO:0000259" key="4">
    <source>
        <dbReference type="Pfam" id="PF13456"/>
    </source>
</evidence>
<dbReference type="PANTHER" id="PTHR24559:SF444">
    <property type="entry name" value="REVERSE TRANSCRIPTASE DOMAIN-CONTAINING PROTEIN"/>
    <property type="match status" value="1"/>
</dbReference>
<comment type="caution">
    <text evidence="5">The sequence shown here is derived from an EMBL/GenBank/DDBJ whole genome shotgun (WGS) entry which is preliminary data.</text>
</comment>
<accession>A0A6L2MH68</accession>
<protein>
    <submittedName>
        <fullName evidence="5">Reverse transcriptase domain-containing protein</fullName>
    </submittedName>
</protein>
<dbReference type="Gene3D" id="3.10.10.10">
    <property type="entry name" value="HIV Type 1 Reverse Transcriptase, subunit A, domain 1"/>
    <property type="match status" value="1"/>
</dbReference>
<feature type="compositionally biased region" description="Basic and acidic residues" evidence="1">
    <location>
        <begin position="125"/>
        <end position="134"/>
    </location>
</feature>
<dbReference type="Pfam" id="PF00078">
    <property type="entry name" value="RVT_1"/>
    <property type="match status" value="1"/>
</dbReference>
<feature type="compositionally biased region" description="Basic and acidic residues" evidence="1">
    <location>
        <begin position="784"/>
        <end position="794"/>
    </location>
</feature>
<dbReference type="GO" id="GO:0003676">
    <property type="term" value="F:nucleic acid binding"/>
    <property type="evidence" value="ECO:0007669"/>
    <property type="project" value="InterPro"/>
</dbReference>
<feature type="compositionally biased region" description="Basic and acidic residues" evidence="1">
    <location>
        <begin position="73"/>
        <end position="85"/>
    </location>
</feature>
<dbReference type="InterPro" id="IPR043502">
    <property type="entry name" value="DNA/RNA_pol_sf"/>
</dbReference>
<evidence type="ECO:0000259" key="3">
    <source>
        <dbReference type="Pfam" id="PF03732"/>
    </source>
</evidence>
<dbReference type="SUPFAM" id="SSF56672">
    <property type="entry name" value="DNA/RNA polymerases"/>
    <property type="match status" value="1"/>
</dbReference>
<dbReference type="GO" id="GO:0003964">
    <property type="term" value="F:RNA-directed DNA polymerase activity"/>
    <property type="evidence" value="ECO:0007669"/>
    <property type="project" value="UniProtKB-KW"/>
</dbReference>
<dbReference type="AlphaFoldDB" id="A0A6L2MH68"/>
<dbReference type="InterPro" id="IPR053134">
    <property type="entry name" value="RNA-dir_DNA_polymerase"/>
</dbReference>
<dbReference type="InterPro" id="IPR005162">
    <property type="entry name" value="Retrotrans_gag_dom"/>
</dbReference>
<feature type="region of interest" description="Disordered" evidence="1">
    <location>
        <begin position="59"/>
        <end position="176"/>
    </location>
</feature>
<feature type="region of interest" description="Disordered" evidence="1">
    <location>
        <begin position="327"/>
        <end position="347"/>
    </location>
</feature>
<dbReference type="Pfam" id="PF03732">
    <property type="entry name" value="Retrotrans_gag"/>
    <property type="match status" value="1"/>
</dbReference>
<feature type="compositionally biased region" description="Basic residues" evidence="1">
    <location>
        <begin position="801"/>
        <end position="811"/>
    </location>
</feature>
<feature type="compositionally biased region" description="Polar residues" evidence="1">
    <location>
        <begin position="146"/>
        <end position="155"/>
    </location>
</feature>
<dbReference type="PANTHER" id="PTHR24559">
    <property type="entry name" value="TRANSPOSON TY3-I GAG-POL POLYPROTEIN"/>
    <property type="match status" value="1"/>
</dbReference>
<dbReference type="InterPro" id="IPR043128">
    <property type="entry name" value="Rev_trsase/Diguanyl_cyclase"/>
</dbReference>
<feature type="domain" description="Reverse transcriptase" evidence="2">
    <location>
        <begin position="615"/>
        <end position="732"/>
    </location>
</feature>
<dbReference type="Gene3D" id="3.30.70.270">
    <property type="match status" value="1"/>
</dbReference>
<dbReference type="Pfam" id="PF13456">
    <property type="entry name" value="RVT_3"/>
    <property type="match status" value="1"/>
</dbReference>
<keyword evidence="5" id="KW-0695">RNA-directed DNA polymerase</keyword>